<dbReference type="EMBL" id="MHIL01000036">
    <property type="protein sequence ID" value="OGY50064.1"/>
    <property type="molecule type" value="Genomic_DNA"/>
</dbReference>
<dbReference type="FunFam" id="3.40.50.300:FF:000025">
    <property type="entry name" value="ATP-dependent Clp protease subunit"/>
    <property type="match status" value="1"/>
</dbReference>
<dbReference type="SUPFAM" id="SSF81923">
    <property type="entry name" value="Double Clp-N motif"/>
    <property type="match status" value="1"/>
</dbReference>
<evidence type="ECO:0000259" key="7">
    <source>
        <dbReference type="PROSITE" id="PS51903"/>
    </source>
</evidence>
<evidence type="ECO:0000256" key="2">
    <source>
        <dbReference type="ARBA" id="ARBA00022741"/>
    </source>
</evidence>
<comment type="caution">
    <text evidence="8">The sequence shown here is derived from an EMBL/GenBank/DDBJ whole genome shotgun (WGS) entry which is preliminary data.</text>
</comment>
<dbReference type="SMART" id="SM00382">
    <property type="entry name" value="AAA"/>
    <property type="match status" value="2"/>
</dbReference>
<reference evidence="8 9" key="1">
    <citation type="journal article" date="2016" name="Nat. Commun.">
        <title>Thousands of microbial genomes shed light on interconnected biogeochemical processes in an aquifer system.</title>
        <authorList>
            <person name="Anantharaman K."/>
            <person name="Brown C.T."/>
            <person name="Hug L.A."/>
            <person name="Sharon I."/>
            <person name="Castelle C.J."/>
            <person name="Probst A.J."/>
            <person name="Thomas B.C."/>
            <person name="Singh A."/>
            <person name="Wilkins M.J."/>
            <person name="Karaoz U."/>
            <person name="Brodie E.L."/>
            <person name="Williams K.H."/>
            <person name="Hubbard S.S."/>
            <person name="Banfield J.F."/>
        </authorList>
    </citation>
    <scope>NUCLEOTIDE SEQUENCE [LARGE SCALE GENOMIC DNA]</scope>
</reference>
<dbReference type="PANTHER" id="PTHR11638:SF18">
    <property type="entry name" value="HEAT SHOCK PROTEIN 104"/>
    <property type="match status" value="1"/>
</dbReference>
<keyword evidence="1 5" id="KW-0677">Repeat</keyword>
<dbReference type="GO" id="GO:0034605">
    <property type="term" value="P:cellular response to heat"/>
    <property type="evidence" value="ECO:0007669"/>
    <property type="project" value="TreeGrafter"/>
</dbReference>
<evidence type="ECO:0000256" key="5">
    <source>
        <dbReference type="PROSITE-ProRule" id="PRU01251"/>
    </source>
</evidence>
<protein>
    <recommendedName>
        <fullName evidence="7">Clp R domain-containing protein</fullName>
    </recommendedName>
</protein>
<keyword evidence="2" id="KW-0547">Nucleotide-binding</keyword>
<name>A0A1G1YCX2_9BACT</name>
<dbReference type="GO" id="GO:0005737">
    <property type="term" value="C:cytoplasm"/>
    <property type="evidence" value="ECO:0007669"/>
    <property type="project" value="TreeGrafter"/>
</dbReference>
<dbReference type="Pfam" id="PF07724">
    <property type="entry name" value="AAA_2"/>
    <property type="match status" value="1"/>
</dbReference>
<dbReference type="Gene3D" id="3.40.50.300">
    <property type="entry name" value="P-loop containing nucleotide triphosphate hydrolases"/>
    <property type="match status" value="2"/>
</dbReference>
<dbReference type="GO" id="GO:0005524">
    <property type="term" value="F:ATP binding"/>
    <property type="evidence" value="ECO:0007669"/>
    <property type="project" value="UniProtKB-KW"/>
</dbReference>
<keyword evidence="4" id="KW-0143">Chaperone</keyword>
<sequence>MTDQPNQQPAFQLLTCPYCRGSGEGDDGSCLGCHGVRLAAWTGSQALYWSKEISAWQLYQEKTQRQINNLLSGSLLLFGAIGLVAFGAWLQTAGGSVAVWKFYQVRHWLLLVFWLSTATDSYLFYRLNRQRQKVHLIPKPTYRATVPSAQPLDWDKISQLKPEQKIDVSAYLTADALAAVTKAWQLAGRYKQAEVLPIHLLISLLTFDPIVIVFSRLGVPFESLKSNISKTLGKTPPWESGPVTISLEVLRVLFGSYQLAWQHHQRNVELTEMLEALATDDNDVRELFYDLNVDVDKVRNVVAWLRVRRQLQQRWQRFRGRAVLRPNSTMNRSMTAIATPILNSFGSDLTLLARNGYLAPCIGRDREIEATFRAMQGGTRQSAILVGNSGVGKTTIVEGIAQRMVEESVPEFLRDKRLVSVNIARLASGAGASLAQERLLRIIEETKRSGNIILFFSDIHQMVGITAGSEGSIDLAGVLAKALESAVLVALATTTPLDYRRYIEGHSGLENVLEKVPIEETSGNEAIQILEAKASAIEHKNNIYFSYDAIALIVKLAGRYLHDRYLPEKAIEIMHEVAVRVGSQKGKGTLVSANDVAVTISEKTNIPLTEITKEESEKLLNLEQKIHERVVDQVEAVQMVASALRRARAEMRDINRPIVNLLFLGPTGVGKTELAKTVAAVYFGDEKNMIRLDMSEYQEQASINRLIGAPPGYTGSGSGGYLTEAVRKNPFSLVLLDEIEKAHPDIANLFLQVMDDGRLTDASGRTVDFTNVILIGTSNAGTETIQNKLKDGVPIEQIRRELIDQELTTYFRPELLNRFDGIIVFKPLTITEVEAIAKLMLLAVKANLAQRGISFKVTPQALAELAQAGFDPAYGARPLRRVIQQQVEDRLASFLLEGKVGRRDTVTVEAGGNLRIEKAKAI</sequence>
<dbReference type="Pfam" id="PF17871">
    <property type="entry name" value="AAA_lid_9"/>
    <property type="match status" value="1"/>
</dbReference>
<evidence type="ECO:0000256" key="3">
    <source>
        <dbReference type="ARBA" id="ARBA00022840"/>
    </source>
</evidence>
<dbReference type="PROSITE" id="PS51903">
    <property type="entry name" value="CLP_R"/>
    <property type="match status" value="1"/>
</dbReference>
<dbReference type="InterPro" id="IPR001270">
    <property type="entry name" value="ClpA/B"/>
</dbReference>
<proteinExistence type="predicted"/>
<dbReference type="CDD" id="cd19499">
    <property type="entry name" value="RecA-like_ClpB_Hsp104-like"/>
    <property type="match status" value="1"/>
</dbReference>
<dbReference type="SMART" id="SM01086">
    <property type="entry name" value="ClpB_D2-small"/>
    <property type="match status" value="1"/>
</dbReference>
<feature type="transmembrane region" description="Helical" evidence="6">
    <location>
        <begin position="70"/>
        <end position="90"/>
    </location>
</feature>
<feature type="domain" description="Clp R" evidence="7">
    <location>
        <begin position="168"/>
        <end position="310"/>
    </location>
</feature>
<dbReference type="Gene3D" id="1.10.1780.10">
    <property type="entry name" value="Clp, N-terminal domain"/>
    <property type="match status" value="1"/>
</dbReference>
<dbReference type="InterPro" id="IPR027417">
    <property type="entry name" value="P-loop_NTPase"/>
</dbReference>
<dbReference type="GO" id="GO:0016887">
    <property type="term" value="F:ATP hydrolysis activity"/>
    <property type="evidence" value="ECO:0007669"/>
    <property type="project" value="InterPro"/>
</dbReference>
<dbReference type="InterPro" id="IPR019489">
    <property type="entry name" value="Clp_ATPase_C"/>
</dbReference>
<feature type="transmembrane region" description="Helical" evidence="6">
    <location>
        <begin position="105"/>
        <end position="125"/>
    </location>
</feature>
<accession>A0A1G1YCX2</accession>
<dbReference type="STRING" id="1797542.A3J59_01510"/>
<dbReference type="Pfam" id="PF10431">
    <property type="entry name" value="ClpB_D2-small"/>
    <property type="match status" value="1"/>
</dbReference>
<organism evidence="8 9">
    <name type="scientific">Candidatus Buchananbacteria bacterium RIFCSPHIGHO2_02_FULL_56_16</name>
    <dbReference type="NCBI Taxonomy" id="1797542"/>
    <lineage>
        <taxon>Bacteria</taxon>
        <taxon>Candidatus Buchananiibacteriota</taxon>
    </lineage>
</organism>
<dbReference type="InterPro" id="IPR050130">
    <property type="entry name" value="ClpA_ClpB"/>
</dbReference>
<dbReference type="CDD" id="cd00009">
    <property type="entry name" value="AAA"/>
    <property type="match status" value="1"/>
</dbReference>
<dbReference type="InterPro" id="IPR003959">
    <property type="entry name" value="ATPase_AAA_core"/>
</dbReference>
<dbReference type="SUPFAM" id="SSF52540">
    <property type="entry name" value="P-loop containing nucleoside triphosphate hydrolases"/>
    <property type="match status" value="2"/>
</dbReference>
<keyword evidence="6" id="KW-0472">Membrane</keyword>
<evidence type="ECO:0000256" key="6">
    <source>
        <dbReference type="SAM" id="Phobius"/>
    </source>
</evidence>
<evidence type="ECO:0000313" key="8">
    <source>
        <dbReference type="EMBL" id="OGY50064.1"/>
    </source>
</evidence>
<evidence type="ECO:0000313" key="9">
    <source>
        <dbReference type="Proteomes" id="UP000177310"/>
    </source>
</evidence>
<dbReference type="PRINTS" id="PR00300">
    <property type="entry name" value="CLPPROTEASEA"/>
</dbReference>
<dbReference type="Pfam" id="PF02861">
    <property type="entry name" value="Clp_N"/>
    <property type="match status" value="1"/>
</dbReference>
<evidence type="ECO:0000256" key="1">
    <source>
        <dbReference type="ARBA" id="ARBA00022737"/>
    </source>
</evidence>
<dbReference type="Pfam" id="PF00004">
    <property type="entry name" value="AAA"/>
    <property type="match status" value="1"/>
</dbReference>
<dbReference type="AlphaFoldDB" id="A0A1G1YCX2"/>
<dbReference type="InterPro" id="IPR004176">
    <property type="entry name" value="Clp_R_N"/>
</dbReference>
<dbReference type="InterPro" id="IPR003593">
    <property type="entry name" value="AAA+_ATPase"/>
</dbReference>
<keyword evidence="3" id="KW-0067">ATP-binding</keyword>
<keyword evidence="6" id="KW-0812">Transmembrane</keyword>
<dbReference type="InterPro" id="IPR041546">
    <property type="entry name" value="ClpA/ClpB_AAA_lid"/>
</dbReference>
<evidence type="ECO:0000256" key="4">
    <source>
        <dbReference type="ARBA" id="ARBA00023186"/>
    </source>
</evidence>
<feature type="transmembrane region" description="Helical" evidence="6">
    <location>
        <begin position="198"/>
        <end position="219"/>
    </location>
</feature>
<dbReference type="InterPro" id="IPR036628">
    <property type="entry name" value="Clp_N_dom_sf"/>
</dbReference>
<dbReference type="Proteomes" id="UP000177310">
    <property type="component" value="Unassembled WGS sequence"/>
</dbReference>
<dbReference type="PANTHER" id="PTHR11638">
    <property type="entry name" value="ATP-DEPENDENT CLP PROTEASE"/>
    <property type="match status" value="1"/>
</dbReference>
<keyword evidence="6" id="KW-1133">Transmembrane helix</keyword>
<dbReference type="Gene3D" id="1.10.8.60">
    <property type="match status" value="2"/>
</dbReference>
<gene>
    <name evidence="8" type="ORF">A3J59_01510</name>
</gene>